<feature type="signal peptide" evidence="1">
    <location>
        <begin position="1"/>
        <end position="19"/>
    </location>
</feature>
<proteinExistence type="predicted"/>
<dbReference type="Pfam" id="PF13568">
    <property type="entry name" value="OMP_b-brl_2"/>
    <property type="match status" value="1"/>
</dbReference>
<feature type="domain" description="Outer membrane protein beta-barrel" evidence="2">
    <location>
        <begin position="36"/>
        <end position="180"/>
    </location>
</feature>
<keyword evidence="4" id="KW-1185">Reference proteome</keyword>
<reference evidence="3" key="1">
    <citation type="submission" date="2020-11" db="EMBL/GenBank/DDBJ databases">
        <title>Bacterial whole genome sequence for Panacibacter sp. DH6.</title>
        <authorList>
            <person name="Le V."/>
            <person name="Ko S."/>
            <person name="Ahn C.-Y."/>
            <person name="Oh H.-M."/>
        </authorList>
    </citation>
    <scope>NUCLEOTIDE SEQUENCE</scope>
    <source>
        <strain evidence="3">DH6</strain>
    </source>
</reference>
<comment type="caution">
    <text evidence="3">The sequence shown here is derived from an EMBL/GenBank/DDBJ whole genome shotgun (WGS) entry which is preliminary data.</text>
</comment>
<evidence type="ECO:0000259" key="2">
    <source>
        <dbReference type="Pfam" id="PF13568"/>
    </source>
</evidence>
<name>A0A931E6T1_9BACT</name>
<dbReference type="EMBL" id="JADWYR010000001">
    <property type="protein sequence ID" value="MBG9374791.1"/>
    <property type="molecule type" value="Genomic_DNA"/>
</dbReference>
<organism evidence="3 4">
    <name type="scientific">Panacibacter microcysteis</name>
    <dbReference type="NCBI Taxonomy" id="2793269"/>
    <lineage>
        <taxon>Bacteria</taxon>
        <taxon>Pseudomonadati</taxon>
        <taxon>Bacteroidota</taxon>
        <taxon>Chitinophagia</taxon>
        <taxon>Chitinophagales</taxon>
        <taxon>Chitinophagaceae</taxon>
        <taxon>Panacibacter</taxon>
    </lineage>
</organism>
<evidence type="ECO:0000256" key="1">
    <source>
        <dbReference type="SAM" id="SignalP"/>
    </source>
</evidence>
<dbReference type="AlphaFoldDB" id="A0A931E6T1"/>
<gene>
    <name evidence="3" type="ORF">I5907_00980</name>
</gene>
<sequence>MKKMILGAAIITFAAIAHTAGAQTANHKQWMHTMPKFGIKGGVSLTGLSNLNGDYRTTGHGGIFVHHTLNKNWCFQPEILYAAQGQQFINQEGDKRVLTADYIQAPFMMQYFPAKKFYVEFGPQVSFLLNSKVKNEGGGDKTDVTDNYRKVDLGVNAGLGVNFTEHVGIYARYNQGLLDISKTTSTYRVNNGVQLGAAIKF</sequence>
<protein>
    <submittedName>
        <fullName evidence="3">PorT family protein</fullName>
    </submittedName>
</protein>
<dbReference type="Gene3D" id="2.40.160.20">
    <property type="match status" value="1"/>
</dbReference>
<dbReference type="Proteomes" id="UP000628448">
    <property type="component" value="Unassembled WGS sequence"/>
</dbReference>
<dbReference type="RefSeq" id="WP_196988884.1">
    <property type="nucleotide sequence ID" value="NZ_JADWYR010000001.1"/>
</dbReference>
<accession>A0A931E6T1</accession>
<keyword evidence="1" id="KW-0732">Signal</keyword>
<feature type="chain" id="PRO_5037704880" evidence="1">
    <location>
        <begin position="20"/>
        <end position="201"/>
    </location>
</feature>
<evidence type="ECO:0000313" key="4">
    <source>
        <dbReference type="Proteomes" id="UP000628448"/>
    </source>
</evidence>
<evidence type="ECO:0000313" key="3">
    <source>
        <dbReference type="EMBL" id="MBG9374791.1"/>
    </source>
</evidence>
<dbReference type="InterPro" id="IPR025665">
    <property type="entry name" value="Beta-barrel_OMP_2"/>
</dbReference>